<dbReference type="InterPro" id="IPR045885">
    <property type="entry name" value="GalNAc-T"/>
</dbReference>
<dbReference type="PROSITE" id="PS50231">
    <property type="entry name" value="RICIN_B_LECTIN"/>
    <property type="match status" value="1"/>
</dbReference>
<dbReference type="SUPFAM" id="SSF50370">
    <property type="entry name" value="Ricin B-like lectins"/>
    <property type="match status" value="1"/>
</dbReference>
<dbReference type="InterPro" id="IPR001173">
    <property type="entry name" value="Glyco_trans_2-like"/>
</dbReference>
<evidence type="ECO:0000256" key="2">
    <source>
        <dbReference type="ARBA" id="ARBA00004323"/>
    </source>
</evidence>
<dbReference type="EC" id="2.4.1.-" evidence="17"/>
<dbReference type="InterPro" id="IPR000772">
    <property type="entry name" value="Ricin_B_lectin"/>
</dbReference>
<dbReference type="GO" id="GO:0004653">
    <property type="term" value="F:polypeptide N-acetylgalactosaminyltransferase activity"/>
    <property type="evidence" value="ECO:0007669"/>
    <property type="project" value="UniProtKB-ARBA"/>
</dbReference>
<evidence type="ECO:0000256" key="4">
    <source>
        <dbReference type="ARBA" id="ARBA00005680"/>
    </source>
</evidence>
<dbReference type="InterPro" id="IPR029044">
    <property type="entry name" value="Nucleotide-diphossugar_trans"/>
</dbReference>
<evidence type="ECO:0000259" key="18">
    <source>
        <dbReference type="SMART" id="SM00458"/>
    </source>
</evidence>
<organism evidence="19 20">
    <name type="scientific">Mesorhabditis spiculigera</name>
    <dbReference type="NCBI Taxonomy" id="96644"/>
    <lineage>
        <taxon>Eukaryota</taxon>
        <taxon>Metazoa</taxon>
        <taxon>Ecdysozoa</taxon>
        <taxon>Nematoda</taxon>
        <taxon>Chromadorea</taxon>
        <taxon>Rhabditida</taxon>
        <taxon>Rhabditina</taxon>
        <taxon>Rhabditomorpha</taxon>
        <taxon>Rhabditoidea</taxon>
        <taxon>Rhabditidae</taxon>
        <taxon>Mesorhabditinae</taxon>
        <taxon>Mesorhabditis</taxon>
    </lineage>
</organism>
<comment type="pathway">
    <text evidence="3 17">Protein modification; protein glycosylation.</text>
</comment>
<evidence type="ECO:0000256" key="7">
    <source>
        <dbReference type="ARBA" id="ARBA00022692"/>
    </source>
</evidence>
<keyword evidence="11 17" id="KW-1133">Transmembrane helix</keyword>
<dbReference type="GO" id="GO:0000139">
    <property type="term" value="C:Golgi membrane"/>
    <property type="evidence" value="ECO:0007669"/>
    <property type="project" value="UniProtKB-SubCell"/>
</dbReference>
<dbReference type="InterPro" id="IPR035992">
    <property type="entry name" value="Ricin_B-like_lectins"/>
</dbReference>
<dbReference type="EMBL" id="CATQJA010002707">
    <property type="protein sequence ID" value="CAJ0586067.1"/>
    <property type="molecule type" value="Genomic_DNA"/>
</dbReference>
<evidence type="ECO:0000256" key="6">
    <source>
        <dbReference type="ARBA" id="ARBA00022679"/>
    </source>
</evidence>
<dbReference type="GO" id="GO:0046872">
    <property type="term" value="F:metal ion binding"/>
    <property type="evidence" value="ECO:0007669"/>
    <property type="project" value="UniProtKB-KW"/>
</dbReference>
<dbReference type="GO" id="GO:0030246">
    <property type="term" value="F:carbohydrate binding"/>
    <property type="evidence" value="ECO:0007669"/>
    <property type="project" value="UniProtKB-KW"/>
</dbReference>
<evidence type="ECO:0000256" key="14">
    <source>
        <dbReference type="ARBA" id="ARBA00023157"/>
    </source>
</evidence>
<comment type="similarity">
    <text evidence="4 17">Belongs to the glycosyltransferase 2 family. GalNAc-T subfamily.</text>
</comment>
<feature type="transmembrane region" description="Helical" evidence="17">
    <location>
        <begin position="7"/>
        <end position="27"/>
    </location>
</feature>
<evidence type="ECO:0000256" key="8">
    <source>
        <dbReference type="ARBA" id="ARBA00022723"/>
    </source>
</evidence>
<evidence type="ECO:0000313" key="19">
    <source>
        <dbReference type="EMBL" id="CAJ0586067.1"/>
    </source>
</evidence>
<sequence length="597" mass="67213">MKKLCRLKNIVALLLIGWIGGIGYLVMVSQHEDGYRNKLMDGWDDRGGKANLARLRARGAEEEAADSRVQHPDVAAVVVPVKLDNAVIHPKPQPPQTWQQFDSAAYLSRGALKPGEDKYAANKFNQQAADAARIDRPITDSREGSCRQVQYDVDSLEPTAIIITFHNEARSTLLRTVVTALLRSPAHLIKEIILVDDFSADENIGKEIAQIDKVTVIRNTIREGLIRSRVKGAALATAPILTFLDSHCECNTQWLEPLLNRIKENPKAVVAPVIDVINMDTFNYVSASADLRGAFDWNLVFKWEFLTGKLKEQRHAHPTAPIKSPAMAGGLFTIRKDWFEQLGTYDMDMDVWGGENLEMSFRVWQCGGSLEILPCSRVGHVFRKQHPYTFPGGSGNVFQKNTRRAAEVWLDDYKQLYLKQVPSARYVKYGDITARLALREKLQCKSFDWYLKEVYPELKVPNRNNGQLYFLKNQGQCLDAMSKPIGEPIGVYACHGTGGNQEWEFNPDNGHLRATISKLCLNVDAEKRVVTQTCTEKMERWLMLEKSGWLFQNGQCLAITRNDAPSVPGESHKLIVAPCVDSDGDQKWIFERAPGFN</sequence>
<comment type="caution">
    <text evidence="19">The sequence shown here is derived from an EMBL/GenBank/DDBJ whole genome shotgun (WGS) entry which is preliminary data.</text>
</comment>
<evidence type="ECO:0000256" key="11">
    <source>
        <dbReference type="ARBA" id="ARBA00022989"/>
    </source>
</evidence>
<feature type="domain" description="Ricin B lectin" evidence="18">
    <location>
        <begin position="465"/>
        <end position="591"/>
    </location>
</feature>
<evidence type="ECO:0000256" key="9">
    <source>
        <dbReference type="ARBA" id="ARBA00022734"/>
    </source>
</evidence>
<evidence type="ECO:0000256" key="15">
    <source>
        <dbReference type="ARBA" id="ARBA00023180"/>
    </source>
</evidence>
<keyword evidence="20" id="KW-1185">Reference proteome</keyword>
<dbReference type="PANTHER" id="PTHR11675">
    <property type="entry name" value="N-ACETYLGALACTOSAMINYLTRANSFERASE"/>
    <property type="match status" value="1"/>
</dbReference>
<dbReference type="PANTHER" id="PTHR11675:SF119">
    <property type="entry name" value="POLYPEPTIDE N-ACETYLGALACTOSAMINYLTRANSFERASE 2"/>
    <property type="match status" value="1"/>
</dbReference>
<dbReference type="Pfam" id="PF00652">
    <property type="entry name" value="Ricin_B_lectin"/>
    <property type="match status" value="1"/>
</dbReference>
<keyword evidence="7 17" id="KW-0812">Transmembrane</keyword>
<keyword evidence="5 17" id="KW-0328">Glycosyltransferase</keyword>
<keyword evidence="9 17" id="KW-0430">Lectin</keyword>
<evidence type="ECO:0000256" key="1">
    <source>
        <dbReference type="ARBA" id="ARBA00001936"/>
    </source>
</evidence>
<keyword evidence="13 17" id="KW-0472">Membrane</keyword>
<keyword evidence="10" id="KW-0735">Signal-anchor</keyword>
<proteinExistence type="inferred from homology"/>
<evidence type="ECO:0000256" key="10">
    <source>
        <dbReference type="ARBA" id="ARBA00022968"/>
    </source>
</evidence>
<name>A0AA36DF41_9BILA</name>
<evidence type="ECO:0000256" key="5">
    <source>
        <dbReference type="ARBA" id="ARBA00022676"/>
    </source>
</evidence>
<evidence type="ECO:0000256" key="16">
    <source>
        <dbReference type="ARBA" id="ARBA00023211"/>
    </source>
</evidence>
<evidence type="ECO:0000256" key="12">
    <source>
        <dbReference type="ARBA" id="ARBA00023034"/>
    </source>
</evidence>
<keyword evidence="15" id="KW-0325">Glycoprotein</keyword>
<protein>
    <recommendedName>
        <fullName evidence="17">Polypeptide N-acetylgalactosaminyltransferase</fullName>
        <ecNumber evidence="17">2.4.1.-</ecNumber>
    </recommendedName>
    <alternativeName>
        <fullName evidence="17">Protein-UDP acetylgalactosaminyltransferase</fullName>
    </alternativeName>
</protein>
<comment type="cofactor">
    <cofactor evidence="1 17">
        <name>Mn(2+)</name>
        <dbReference type="ChEBI" id="CHEBI:29035"/>
    </cofactor>
</comment>
<dbReference type="SMART" id="SM00458">
    <property type="entry name" value="RICIN"/>
    <property type="match status" value="1"/>
</dbReference>
<dbReference type="Gene3D" id="2.80.10.50">
    <property type="match status" value="1"/>
</dbReference>
<evidence type="ECO:0000256" key="13">
    <source>
        <dbReference type="ARBA" id="ARBA00023136"/>
    </source>
</evidence>
<dbReference type="GO" id="GO:0006493">
    <property type="term" value="P:protein O-linked glycosylation"/>
    <property type="evidence" value="ECO:0007669"/>
    <property type="project" value="TreeGrafter"/>
</dbReference>
<comment type="subcellular location">
    <subcellularLocation>
        <location evidence="2 17">Golgi apparatus membrane</location>
        <topology evidence="2 17">Single-pass type II membrane protein</topology>
    </subcellularLocation>
</comment>
<evidence type="ECO:0000256" key="3">
    <source>
        <dbReference type="ARBA" id="ARBA00004922"/>
    </source>
</evidence>
<gene>
    <name evidence="19" type="ORF">MSPICULIGERA_LOCUS24075</name>
</gene>
<dbReference type="AlphaFoldDB" id="A0AA36DF41"/>
<keyword evidence="6 17" id="KW-0808">Transferase</keyword>
<dbReference type="Pfam" id="PF00535">
    <property type="entry name" value="Glycos_transf_2"/>
    <property type="match status" value="1"/>
</dbReference>
<dbReference type="SUPFAM" id="SSF53448">
    <property type="entry name" value="Nucleotide-diphospho-sugar transferases"/>
    <property type="match status" value="1"/>
</dbReference>
<feature type="non-terminal residue" evidence="19">
    <location>
        <position position="597"/>
    </location>
</feature>
<keyword evidence="8" id="KW-0479">Metal-binding</keyword>
<accession>A0AA36DF41</accession>
<dbReference type="FunFam" id="3.90.550.10:FF:000021">
    <property type="entry name" value="Polypeptide N-acetylgalactosaminyltransferase"/>
    <property type="match status" value="1"/>
</dbReference>
<reference evidence="19" key="1">
    <citation type="submission" date="2023-06" db="EMBL/GenBank/DDBJ databases">
        <authorList>
            <person name="Delattre M."/>
        </authorList>
    </citation>
    <scope>NUCLEOTIDE SEQUENCE</scope>
    <source>
        <strain evidence="19">AF72</strain>
    </source>
</reference>
<keyword evidence="16 17" id="KW-0464">Manganese</keyword>
<dbReference type="Gene3D" id="3.90.550.10">
    <property type="entry name" value="Spore Coat Polysaccharide Biosynthesis Protein SpsA, Chain A"/>
    <property type="match status" value="1"/>
</dbReference>
<keyword evidence="12 17" id="KW-0333">Golgi apparatus</keyword>
<dbReference type="Proteomes" id="UP001177023">
    <property type="component" value="Unassembled WGS sequence"/>
</dbReference>
<evidence type="ECO:0000313" key="20">
    <source>
        <dbReference type="Proteomes" id="UP001177023"/>
    </source>
</evidence>
<dbReference type="CDD" id="cd02510">
    <property type="entry name" value="pp-GalNAc-T"/>
    <property type="match status" value="1"/>
</dbReference>
<keyword evidence="14 17" id="KW-1015">Disulfide bond</keyword>
<evidence type="ECO:0000256" key="17">
    <source>
        <dbReference type="RuleBase" id="RU361242"/>
    </source>
</evidence>